<evidence type="ECO:0000256" key="8">
    <source>
        <dbReference type="ARBA" id="ARBA00022989"/>
    </source>
</evidence>
<evidence type="ECO:0000256" key="1">
    <source>
        <dbReference type="ARBA" id="ARBA00022448"/>
    </source>
</evidence>
<evidence type="ECO:0000256" key="9">
    <source>
        <dbReference type="ARBA" id="ARBA00023065"/>
    </source>
</evidence>
<evidence type="ECO:0000256" key="10">
    <source>
        <dbReference type="ARBA" id="ARBA00023136"/>
    </source>
</evidence>
<proteinExistence type="inferred from homology"/>
<organism evidence="13 14">
    <name type="scientific">Jiella pacifica</name>
    <dbReference type="NCBI Taxonomy" id="2696469"/>
    <lineage>
        <taxon>Bacteria</taxon>
        <taxon>Pseudomonadati</taxon>
        <taxon>Pseudomonadota</taxon>
        <taxon>Alphaproteobacteria</taxon>
        <taxon>Hyphomicrobiales</taxon>
        <taxon>Aurantimonadaceae</taxon>
        <taxon>Jiella</taxon>
    </lineage>
</organism>
<evidence type="ECO:0000256" key="3">
    <source>
        <dbReference type="ARBA" id="ARBA00022538"/>
    </source>
</evidence>
<sequence>MQALLASIRIAAATMLICVAGYATAVWAVAQAVAPDGANGSLITRADGTIIGSRQVAQAFTQPGYFWPRPSAVDYNATAAGGSNKSPTSTDLTDRGQELVERYGAAPQNPLPADLAAASGAGLDPHISEAGALYQAARVAEARGLDLARVEGLIRNAAVSPGGFLTGDRIVNVLELNLALDEMSRAQVG</sequence>
<evidence type="ECO:0000313" key="13">
    <source>
        <dbReference type="EMBL" id="NDW05692.1"/>
    </source>
</evidence>
<name>A0A6N9T538_9HYPH</name>
<evidence type="ECO:0000256" key="7">
    <source>
        <dbReference type="ARBA" id="ARBA00022958"/>
    </source>
</evidence>
<keyword evidence="10 11" id="KW-0472">Membrane</keyword>
<evidence type="ECO:0000256" key="11">
    <source>
        <dbReference type="HAMAP-Rule" id="MF_00276"/>
    </source>
</evidence>
<keyword evidence="6 11" id="KW-0067">ATP-binding</keyword>
<keyword evidence="4 11" id="KW-0812">Transmembrane</keyword>
<dbReference type="GO" id="GO:0005886">
    <property type="term" value="C:plasma membrane"/>
    <property type="evidence" value="ECO:0007669"/>
    <property type="project" value="UniProtKB-SubCell"/>
</dbReference>
<keyword evidence="8 11" id="KW-1133">Transmembrane helix</keyword>
<keyword evidence="1 11" id="KW-0813">Transport</keyword>
<feature type="chain" id="PRO_5026967982" description="Potassium-transporting ATPase KdpC subunit" evidence="12">
    <location>
        <begin position="26"/>
        <end position="189"/>
    </location>
</feature>
<comment type="function">
    <text evidence="11">Part of the high-affinity ATP-driven potassium transport (or Kdp) system, which catalyzes the hydrolysis of ATP coupled with the electrogenic transport of potassium into the cytoplasm. This subunit acts as a catalytic chaperone that increases the ATP-binding affinity of the ATP-hydrolyzing subunit KdpB by the formation of a transient KdpB/KdpC/ATP ternary complex.</text>
</comment>
<dbReference type="GO" id="GO:0008556">
    <property type="term" value="F:P-type potassium transmembrane transporter activity"/>
    <property type="evidence" value="ECO:0007669"/>
    <property type="project" value="InterPro"/>
</dbReference>
<dbReference type="AlphaFoldDB" id="A0A6N9T538"/>
<keyword evidence="14" id="KW-1185">Reference proteome</keyword>
<dbReference type="PANTHER" id="PTHR30042">
    <property type="entry name" value="POTASSIUM-TRANSPORTING ATPASE C CHAIN"/>
    <property type="match status" value="1"/>
</dbReference>
<keyword evidence="5 11" id="KW-0547">Nucleotide-binding</keyword>
<reference evidence="13 14" key="1">
    <citation type="submission" date="2020-01" db="EMBL/GenBank/DDBJ databases">
        <title>Jiella pacifica sp. nov.</title>
        <authorList>
            <person name="Xue Z."/>
            <person name="Zhu S."/>
            <person name="Chen J."/>
            <person name="Yang J."/>
        </authorList>
    </citation>
    <scope>NUCLEOTIDE SEQUENCE [LARGE SCALE GENOMIC DNA]</scope>
    <source>
        <strain evidence="13 14">40Bstr34</strain>
    </source>
</reference>
<dbReference type="PIRSF" id="PIRSF001296">
    <property type="entry name" value="K_ATPase_KdpC"/>
    <property type="match status" value="1"/>
</dbReference>
<evidence type="ECO:0000256" key="4">
    <source>
        <dbReference type="ARBA" id="ARBA00022692"/>
    </source>
</evidence>
<comment type="caution">
    <text evidence="13">The sequence shown here is derived from an EMBL/GenBank/DDBJ whole genome shotgun (WGS) entry which is preliminary data.</text>
</comment>
<dbReference type="Pfam" id="PF02669">
    <property type="entry name" value="KdpC"/>
    <property type="match status" value="1"/>
</dbReference>
<comment type="subunit">
    <text evidence="11">The system is composed of three essential subunits: KdpA, KdpB and KdpC.</text>
</comment>
<keyword evidence="9 11" id="KW-0406">Ion transport</keyword>
<protein>
    <recommendedName>
        <fullName evidence="11">Potassium-transporting ATPase KdpC subunit</fullName>
    </recommendedName>
    <alternativeName>
        <fullName evidence="11">ATP phosphohydrolase [potassium-transporting] C chain</fullName>
    </alternativeName>
    <alternativeName>
        <fullName evidence="11">Potassium-binding and translocating subunit C</fullName>
    </alternativeName>
    <alternativeName>
        <fullName evidence="11">Potassium-translocating ATPase C chain</fullName>
    </alternativeName>
</protein>
<keyword evidence="7 11" id="KW-0630">Potassium</keyword>
<feature type="signal peptide" evidence="12">
    <location>
        <begin position="1"/>
        <end position="25"/>
    </location>
</feature>
<dbReference type="InterPro" id="IPR003820">
    <property type="entry name" value="KdpC"/>
</dbReference>
<accession>A0A6N9T538</accession>
<evidence type="ECO:0000256" key="2">
    <source>
        <dbReference type="ARBA" id="ARBA00022475"/>
    </source>
</evidence>
<dbReference type="EMBL" id="JAAAMG010000011">
    <property type="protein sequence ID" value="NDW05692.1"/>
    <property type="molecule type" value="Genomic_DNA"/>
</dbReference>
<evidence type="ECO:0000256" key="5">
    <source>
        <dbReference type="ARBA" id="ARBA00022741"/>
    </source>
</evidence>
<gene>
    <name evidence="11" type="primary">kdpC</name>
    <name evidence="13" type="ORF">GTK09_14805</name>
</gene>
<dbReference type="PANTHER" id="PTHR30042:SF2">
    <property type="entry name" value="POTASSIUM-TRANSPORTING ATPASE KDPC SUBUNIT"/>
    <property type="match status" value="1"/>
</dbReference>
<keyword evidence="3 11" id="KW-0633">Potassium transport</keyword>
<dbReference type="Proteomes" id="UP000469011">
    <property type="component" value="Unassembled WGS sequence"/>
</dbReference>
<evidence type="ECO:0000313" key="14">
    <source>
        <dbReference type="Proteomes" id="UP000469011"/>
    </source>
</evidence>
<dbReference type="GO" id="GO:0005524">
    <property type="term" value="F:ATP binding"/>
    <property type="evidence" value="ECO:0007669"/>
    <property type="project" value="UniProtKB-UniRule"/>
</dbReference>
<keyword evidence="12" id="KW-0732">Signal</keyword>
<keyword evidence="2 11" id="KW-1003">Cell membrane</keyword>
<dbReference type="RefSeq" id="WP_163463936.1">
    <property type="nucleotide sequence ID" value="NZ_JAAAMG010000011.1"/>
</dbReference>
<evidence type="ECO:0000256" key="6">
    <source>
        <dbReference type="ARBA" id="ARBA00022840"/>
    </source>
</evidence>
<comment type="subcellular location">
    <subcellularLocation>
        <location evidence="11">Cell membrane</location>
        <topology evidence="11">Single-pass membrane protein</topology>
    </subcellularLocation>
</comment>
<dbReference type="HAMAP" id="MF_00276">
    <property type="entry name" value="KdpC"/>
    <property type="match status" value="1"/>
</dbReference>
<evidence type="ECO:0000256" key="12">
    <source>
        <dbReference type="SAM" id="SignalP"/>
    </source>
</evidence>
<comment type="similarity">
    <text evidence="11">Belongs to the KdpC family.</text>
</comment>